<evidence type="ECO:0000313" key="1">
    <source>
        <dbReference type="EMBL" id="JAE09795.1"/>
    </source>
</evidence>
<sequence>MGVCFWRPSFPSTLIARTFVECVQSQATYMSCNFSSSIVRT</sequence>
<dbReference type="AlphaFoldDB" id="A0A0A9F9T0"/>
<protein>
    <submittedName>
        <fullName evidence="1">Uncharacterized protein</fullName>
    </submittedName>
</protein>
<accession>A0A0A9F9T0</accession>
<name>A0A0A9F9T0_ARUDO</name>
<reference evidence="1" key="2">
    <citation type="journal article" date="2015" name="Data Brief">
        <title>Shoot transcriptome of the giant reed, Arundo donax.</title>
        <authorList>
            <person name="Barrero R.A."/>
            <person name="Guerrero F.D."/>
            <person name="Moolhuijzen P."/>
            <person name="Goolsby J.A."/>
            <person name="Tidwell J."/>
            <person name="Bellgard S.E."/>
            <person name="Bellgard M.I."/>
        </authorList>
    </citation>
    <scope>NUCLEOTIDE SEQUENCE</scope>
    <source>
        <tissue evidence="1">Shoot tissue taken approximately 20 cm above the soil surface</tissue>
    </source>
</reference>
<reference evidence="1" key="1">
    <citation type="submission" date="2014-09" db="EMBL/GenBank/DDBJ databases">
        <authorList>
            <person name="Magalhaes I.L.F."/>
            <person name="Oliveira U."/>
            <person name="Santos F.R."/>
            <person name="Vidigal T.H.D.A."/>
            <person name="Brescovit A.D."/>
            <person name="Santos A.J."/>
        </authorList>
    </citation>
    <scope>NUCLEOTIDE SEQUENCE</scope>
    <source>
        <tissue evidence="1">Shoot tissue taken approximately 20 cm above the soil surface</tissue>
    </source>
</reference>
<dbReference type="EMBL" id="GBRH01188101">
    <property type="protein sequence ID" value="JAE09795.1"/>
    <property type="molecule type" value="Transcribed_RNA"/>
</dbReference>
<proteinExistence type="predicted"/>
<organism evidence="1">
    <name type="scientific">Arundo donax</name>
    <name type="common">Giant reed</name>
    <name type="synonym">Donax arundinaceus</name>
    <dbReference type="NCBI Taxonomy" id="35708"/>
    <lineage>
        <taxon>Eukaryota</taxon>
        <taxon>Viridiplantae</taxon>
        <taxon>Streptophyta</taxon>
        <taxon>Embryophyta</taxon>
        <taxon>Tracheophyta</taxon>
        <taxon>Spermatophyta</taxon>
        <taxon>Magnoliopsida</taxon>
        <taxon>Liliopsida</taxon>
        <taxon>Poales</taxon>
        <taxon>Poaceae</taxon>
        <taxon>PACMAD clade</taxon>
        <taxon>Arundinoideae</taxon>
        <taxon>Arundineae</taxon>
        <taxon>Arundo</taxon>
    </lineage>
</organism>